<dbReference type="InterPro" id="IPR050546">
    <property type="entry name" value="Glycosyl_Hydrlase_16"/>
</dbReference>
<dbReference type="InterPro" id="IPR000757">
    <property type="entry name" value="Beta-glucanase-like"/>
</dbReference>
<dbReference type="Pfam" id="PF00722">
    <property type="entry name" value="Glyco_hydro_16"/>
    <property type="match status" value="1"/>
</dbReference>
<sequence>MKKGGVLRLKLGPIVLGCISALTLCTVTVSQAGMSAASDPIAVRASPSNVVAVNLGGSLFKGPDGTVYLQDSCAEQTHSTCGTIDKVKGSQQEALYQSFREGPQSYELEVAPGQYALTLFFAERPGVENRRFSVWVGGKERLADFNIPKARDGLTEAALARTLPVHTTNGSIVLEFRAAPDMPLISAFRLEPVQSQALGTLRWADEFDGTALDSRFWSVDEWPARKVNDEDQAYVNSLENLRLEDGKLIIEAHKVSGSDARYHSGRIHSSGKLDFMYGRLDVRAKLPRGQGVWPAIWLLPTHPYRYATICDARTPDWQGNANCDAWPNSGEIDLMEHVGFEPGVVHGTVHTKGYYWVEGNQRKGSIVLPNLAEDFHVYTLQWTPDRMDMLVDGLRYFTYTRDDEGWRQWPFDHSFHVIMNLAVGGMWGRAGGPIDDSIFPQRMMVDYVRIYDMNQIAE</sequence>
<gene>
    <name evidence="2" type="ORF">IMCC3088_1274</name>
</gene>
<dbReference type="PROSITE" id="PS51762">
    <property type="entry name" value="GH16_2"/>
    <property type="match status" value="1"/>
</dbReference>
<name>F3KYA6_9GAMM</name>
<accession>F3KYA6</accession>
<proteinExistence type="inferred from homology"/>
<dbReference type="GO" id="GO:0005975">
    <property type="term" value="P:carbohydrate metabolic process"/>
    <property type="evidence" value="ECO:0007669"/>
    <property type="project" value="InterPro"/>
</dbReference>
<protein>
    <submittedName>
        <fullName evidence="2">Beta-glucanase</fullName>
    </submittedName>
</protein>
<evidence type="ECO:0000313" key="3">
    <source>
        <dbReference type="Proteomes" id="UP000005615"/>
    </source>
</evidence>
<dbReference type="PANTHER" id="PTHR10963:SF55">
    <property type="entry name" value="GLYCOSIDE HYDROLASE FAMILY 16 PROTEIN"/>
    <property type="match status" value="1"/>
</dbReference>
<evidence type="ECO:0000313" key="2">
    <source>
        <dbReference type="EMBL" id="EGG30962.1"/>
    </source>
</evidence>
<dbReference type="eggNOG" id="COG2273">
    <property type="taxonomic scope" value="Bacteria"/>
</dbReference>
<keyword evidence="3" id="KW-1185">Reference proteome</keyword>
<dbReference type="GO" id="GO:0004553">
    <property type="term" value="F:hydrolase activity, hydrolyzing O-glycosyl compounds"/>
    <property type="evidence" value="ECO:0007669"/>
    <property type="project" value="InterPro"/>
</dbReference>
<organism evidence="2 3">
    <name type="scientific">Aequoribacter fuscus</name>
    <dbReference type="NCBI Taxonomy" id="2518989"/>
    <lineage>
        <taxon>Bacteria</taxon>
        <taxon>Pseudomonadati</taxon>
        <taxon>Pseudomonadota</taxon>
        <taxon>Gammaproteobacteria</taxon>
        <taxon>Cellvibrionales</taxon>
        <taxon>Halieaceae</taxon>
        <taxon>Aequoribacter</taxon>
    </lineage>
</organism>
<dbReference type="InterPro" id="IPR021720">
    <property type="entry name" value="Malectin_dom"/>
</dbReference>
<comment type="similarity">
    <text evidence="1">Belongs to the glycosyl hydrolase 16 family.</text>
</comment>
<comment type="caution">
    <text evidence="2">The sequence shown here is derived from an EMBL/GenBank/DDBJ whole genome shotgun (WGS) entry which is preliminary data.</text>
</comment>
<dbReference type="Pfam" id="PF11721">
    <property type="entry name" value="Malectin"/>
    <property type="match status" value="1"/>
</dbReference>
<dbReference type="Proteomes" id="UP000005615">
    <property type="component" value="Unassembled WGS sequence"/>
</dbReference>
<dbReference type="Gene3D" id="2.60.120.200">
    <property type="match status" value="1"/>
</dbReference>
<dbReference type="SUPFAM" id="SSF49899">
    <property type="entry name" value="Concanavalin A-like lectins/glucanases"/>
    <property type="match status" value="1"/>
</dbReference>
<dbReference type="CDD" id="cd08023">
    <property type="entry name" value="GH16_laminarinase_like"/>
    <property type="match status" value="1"/>
</dbReference>
<dbReference type="AlphaFoldDB" id="F3KYA6"/>
<dbReference type="InterPro" id="IPR013320">
    <property type="entry name" value="ConA-like_dom_sf"/>
</dbReference>
<dbReference type="PANTHER" id="PTHR10963">
    <property type="entry name" value="GLYCOSYL HYDROLASE-RELATED"/>
    <property type="match status" value="1"/>
</dbReference>
<reference evidence="2 3" key="1">
    <citation type="journal article" date="2011" name="J. Bacteriol.">
        <title>Genome sequence of strain IMCC3088, a proteorhodopsin-containing marine bacterium belonging to the OM60/NOR5 clade.</title>
        <authorList>
            <person name="Jang Y."/>
            <person name="Oh H.M."/>
            <person name="Kang I."/>
            <person name="Lee K."/>
            <person name="Yang S.J."/>
            <person name="Cho J.C."/>
        </authorList>
    </citation>
    <scope>NUCLEOTIDE SEQUENCE [LARGE SCALE GENOMIC DNA]</scope>
    <source>
        <strain evidence="2 3">IMCC3088</strain>
    </source>
</reference>
<evidence type="ECO:0000256" key="1">
    <source>
        <dbReference type="ARBA" id="ARBA00006865"/>
    </source>
</evidence>
<dbReference type="STRING" id="2518989.IMCC3088_1274"/>
<dbReference type="EMBL" id="AEIG01000002">
    <property type="protein sequence ID" value="EGG30962.1"/>
    <property type="molecule type" value="Genomic_DNA"/>
</dbReference>
<dbReference type="Gene3D" id="2.60.120.430">
    <property type="entry name" value="Galactose-binding lectin"/>
    <property type="match status" value="1"/>
</dbReference>